<dbReference type="Pfam" id="PF18380">
    <property type="entry name" value="GEN1_C"/>
    <property type="match status" value="1"/>
</dbReference>
<dbReference type="InterPro" id="IPR036279">
    <property type="entry name" value="5-3_exonuclease_C_sf"/>
</dbReference>
<evidence type="ECO:0000313" key="6">
    <source>
        <dbReference type="EMBL" id="EDR09664.1"/>
    </source>
</evidence>
<evidence type="ECO:0000256" key="3">
    <source>
        <dbReference type="SAM" id="MobiDB-lite"/>
    </source>
</evidence>
<feature type="region of interest" description="Disordered" evidence="3">
    <location>
        <begin position="656"/>
        <end position="686"/>
    </location>
</feature>
<dbReference type="Pfam" id="PF00867">
    <property type="entry name" value="XPG_I"/>
    <property type="match status" value="1"/>
</dbReference>
<reference evidence="6 7" key="1">
    <citation type="journal article" date="2008" name="Nature">
        <title>The genome of Laccaria bicolor provides insights into mycorrhizal symbiosis.</title>
        <authorList>
            <person name="Martin F."/>
            <person name="Aerts A."/>
            <person name="Ahren D."/>
            <person name="Brun A."/>
            <person name="Danchin E.G.J."/>
            <person name="Duchaussoy F."/>
            <person name="Gibon J."/>
            <person name="Kohler A."/>
            <person name="Lindquist E."/>
            <person name="Pereda V."/>
            <person name="Salamov A."/>
            <person name="Shapiro H.J."/>
            <person name="Wuyts J."/>
            <person name="Blaudez D."/>
            <person name="Buee M."/>
            <person name="Brokstein P."/>
            <person name="Canbaeck B."/>
            <person name="Cohen D."/>
            <person name="Courty P.E."/>
            <person name="Coutinho P.M."/>
            <person name="Delaruelle C."/>
            <person name="Detter J.C."/>
            <person name="Deveau A."/>
            <person name="DiFazio S."/>
            <person name="Duplessis S."/>
            <person name="Fraissinet-Tachet L."/>
            <person name="Lucic E."/>
            <person name="Frey-Klett P."/>
            <person name="Fourrey C."/>
            <person name="Feussner I."/>
            <person name="Gay G."/>
            <person name="Grimwood J."/>
            <person name="Hoegger P.J."/>
            <person name="Jain P."/>
            <person name="Kilaru S."/>
            <person name="Labbe J."/>
            <person name="Lin Y.C."/>
            <person name="Legue V."/>
            <person name="Le Tacon F."/>
            <person name="Marmeisse R."/>
            <person name="Melayah D."/>
            <person name="Montanini B."/>
            <person name="Muratet M."/>
            <person name="Nehls U."/>
            <person name="Niculita-Hirzel H."/>
            <person name="Oudot-Le Secq M.P."/>
            <person name="Peter M."/>
            <person name="Quesneville H."/>
            <person name="Rajashekar B."/>
            <person name="Reich M."/>
            <person name="Rouhier N."/>
            <person name="Schmutz J."/>
            <person name="Yin T."/>
            <person name="Chalot M."/>
            <person name="Henrissat B."/>
            <person name="Kuees U."/>
            <person name="Lucas S."/>
            <person name="Van de Peer Y."/>
            <person name="Podila G.K."/>
            <person name="Polle A."/>
            <person name="Pukkila P.J."/>
            <person name="Richardson P.M."/>
            <person name="Rouze P."/>
            <person name="Sanders I.R."/>
            <person name="Stajich J.E."/>
            <person name="Tunlid A."/>
            <person name="Tuskan G."/>
            <person name="Grigoriev I.V."/>
        </authorList>
    </citation>
    <scope>NUCLEOTIDE SEQUENCE [LARGE SCALE GENOMIC DNA]</scope>
    <source>
        <strain evidence="7">S238N-H82 / ATCC MYA-4686</strain>
    </source>
</reference>
<dbReference type="SMART" id="SM00484">
    <property type="entry name" value="XPGI"/>
    <property type="match status" value="1"/>
</dbReference>
<feature type="compositionally biased region" description="Polar residues" evidence="3">
    <location>
        <begin position="162"/>
        <end position="176"/>
    </location>
</feature>
<dbReference type="InterPro" id="IPR037316">
    <property type="entry name" value="Yen1_H3TH"/>
</dbReference>
<dbReference type="HOGENOM" id="CLU_007575_1_0_1"/>
<dbReference type="AlphaFoldDB" id="B0D7K3"/>
<proteinExistence type="predicted"/>
<dbReference type="GO" id="GO:0006281">
    <property type="term" value="P:DNA repair"/>
    <property type="evidence" value="ECO:0007669"/>
    <property type="project" value="UniProtKB-ARBA"/>
</dbReference>
<protein>
    <submittedName>
        <fullName evidence="6">Predicted protein</fullName>
    </submittedName>
</protein>
<dbReference type="Gene3D" id="3.40.50.1010">
    <property type="entry name" value="5'-nuclease"/>
    <property type="match status" value="1"/>
</dbReference>
<evidence type="ECO:0000256" key="2">
    <source>
        <dbReference type="ARBA" id="ARBA00022801"/>
    </source>
</evidence>
<dbReference type="GeneID" id="6075427"/>
<keyword evidence="1" id="KW-0540">Nuclease</keyword>
<feature type="region of interest" description="Disordered" evidence="3">
    <location>
        <begin position="726"/>
        <end position="782"/>
    </location>
</feature>
<dbReference type="KEGG" id="lbc:LACBIDRAFT_318973"/>
<dbReference type="CDD" id="cd09870">
    <property type="entry name" value="PIN_YEN1"/>
    <property type="match status" value="1"/>
</dbReference>
<evidence type="ECO:0000259" key="4">
    <source>
        <dbReference type="SMART" id="SM00484"/>
    </source>
</evidence>
<feature type="compositionally biased region" description="Acidic residues" evidence="3">
    <location>
        <begin position="464"/>
        <end position="476"/>
    </location>
</feature>
<dbReference type="PANTHER" id="PTHR11081">
    <property type="entry name" value="FLAP ENDONUCLEASE FAMILY MEMBER"/>
    <property type="match status" value="1"/>
</dbReference>
<feature type="domain" description="XPG N-terminal" evidence="5">
    <location>
        <begin position="1"/>
        <end position="104"/>
    </location>
</feature>
<feature type="compositionally biased region" description="Low complexity" evidence="3">
    <location>
        <begin position="756"/>
        <end position="765"/>
    </location>
</feature>
<feature type="domain" description="XPG-I" evidence="4">
    <location>
        <begin position="113"/>
        <end position="193"/>
    </location>
</feature>
<dbReference type="EMBL" id="DS547099">
    <property type="protein sequence ID" value="EDR09664.1"/>
    <property type="molecule type" value="Genomic_DNA"/>
</dbReference>
<organism evidence="7">
    <name type="scientific">Laccaria bicolor (strain S238N-H82 / ATCC MYA-4686)</name>
    <name type="common">Bicoloured deceiver</name>
    <name type="synonym">Laccaria laccata var. bicolor</name>
    <dbReference type="NCBI Taxonomy" id="486041"/>
    <lineage>
        <taxon>Eukaryota</taxon>
        <taxon>Fungi</taxon>
        <taxon>Dikarya</taxon>
        <taxon>Basidiomycota</taxon>
        <taxon>Agaricomycotina</taxon>
        <taxon>Agaricomycetes</taxon>
        <taxon>Agaricomycetidae</taxon>
        <taxon>Agaricales</taxon>
        <taxon>Agaricineae</taxon>
        <taxon>Hydnangiaceae</taxon>
        <taxon>Laccaria</taxon>
    </lineage>
</organism>
<dbReference type="CDD" id="cd09906">
    <property type="entry name" value="H3TH_YEN1"/>
    <property type="match status" value="1"/>
</dbReference>
<feature type="region of interest" description="Disordered" evidence="3">
    <location>
        <begin position="518"/>
        <end position="635"/>
    </location>
</feature>
<feature type="region of interest" description="Disordered" evidence="3">
    <location>
        <begin position="162"/>
        <end position="181"/>
    </location>
</feature>
<keyword evidence="2" id="KW-0378">Hydrolase</keyword>
<feature type="compositionally biased region" description="Low complexity" evidence="3">
    <location>
        <begin position="614"/>
        <end position="625"/>
    </location>
</feature>
<dbReference type="GO" id="GO:0017108">
    <property type="term" value="F:5'-flap endonuclease activity"/>
    <property type="evidence" value="ECO:0007669"/>
    <property type="project" value="TreeGrafter"/>
</dbReference>
<accession>B0D7K3</accession>
<dbReference type="SUPFAM" id="SSF47807">
    <property type="entry name" value="5' to 3' exonuclease, C-terminal subdomain"/>
    <property type="match status" value="1"/>
</dbReference>
<keyword evidence="7" id="KW-1185">Reference proteome</keyword>
<dbReference type="PRINTS" id="PR00853">
    <property type="entry name" value="XPGRADSUPER"/>
</dbReference>
<dbReference type="InterPro" id="IPR041177">
    <property type="entry name" value="GEN1_C"/>
</dbReference>
<dbReference type="GO" id="GO:0008821">
    <property type="term" value="F:crossover junction DNA endonuclease activity"/>
    <property type="evidence" value="ECO:0007669"/>
    <property type="project" value="InterPro"/>
</dbReference>
<evidence type="ECO:0000259" key="5">
    <source>
        <dbReference type="SMART" id="SM00485"/>
    </source>
</evidence>
<dbReference type="InParanoid" id="B0D7K3"/>
<dbReference type="OrthoDB" id="2959108at2759"/>
<dbReference type="InterPro" id="IPR006086">
    <property type="entry name" value="XPG-I_dom"/>
</dbReference>
<dbReference type="InterPro" id="IPR006085">
    <property type="entry name" value="XPG_DNA_repair_N"/>
</dbReference>
<dbReference type="InterPro" id="IPR006084">
    <property type="entry name" value="XPG/Rad2"/>
</dbReference>
<dbReference type="SMART" id="SM00485">
    <property type="entry name" value="XPGN"/>
    <property type="match status" value="1"/>
</dbReference>
<dbReference type="STRING" id="486041.B0D7K3"/>
<evidence type="ECO:0000256" key="1">
    <source>
        <dbReference type="ARBA" id="ARBA00022722"/>
    </source>
</evidence>
<dbReference type="SUPFAM" id="SSF88723">
    <property type="entry name" value="PIN domain-like"/>
    <property type="match status" value="1"/>
</dbReference>
<evidence type="ECO:0000313" key="7">
    <source>
        <dbReference type="Proteomes" id="UP000001194"/>
    </source>
</evidence>
<dbReference type="PANTHER" id="PTHR11081:SF75">
    <property type="entry name" value="ENDONUCLEASE, PUTATIVE (AFU_ORTHOLOGUE AFUA_3G13260)-RELATED"/>
    <property type="match status" value="1"/>
</dbReference>
<name>B0D7K3_LACBS</name>
<dbReference type="RefSeq" id="XP_001880013.1">
    <property type="nucleotide sequence ID" value="XM_001879978.1"/>
</dbReference>
<sequence>MGVAGLWDILRPAATTRSLTELSVTEGFEANPHGVRGYRIGIDASIWFFHAEYGREGENPVLRTLFFRCATLMHSPFLPLFVFDGPKRPDVKRGKKINKTSHKLIPGMKQIVDAFGFECITAPGEAEAELAYLNHIGVIDGILSDDVDNFLFGAKTVIRNPSNSLSGNKSNPSLNSAGKDDKNHTRVYRLADINQNPDVLLTRGGMILIGLMSGGDYQQGGLSRCGTKTAHGLARCGFGDTLYTAAKNLSRERLPAFLDNWRNELRHELRTNSRGFIGRKSPTLANSIPEDFPDVDILLSYVNPITSESMGKTPPELRWTKEPDLAKLAATCEFYFEWGYREAIIKRFRTVIWHSAVLRILRRAVLNIEEAKSAKSMPATPRKGGERLESGTPSKMIAKHFSSLDIGSDSDDEKNEEETLIIQIHSSRMHASTDGVLEYRLEIAPRQLVEIAESGIKGTRIPEGLDEWASDEDNEEGSSSSKRVPKPPIDPETHLRVWMPACMVKVAEPHLVREFEEKVEKKKTKKAGKAAGTVSRARGKAKATDIDADRQPSKKPTKAKSANKASKSDHNYPASTSSSSEDELPASVAQTAPPKTKVKKVKVKNAIAFDQTGSAPPQSSIQSKPIPRDLTQGKKSAVTDMKTFFPTTKRATLHAPSKKIKDLFAEPSPPSTIDGERQTFKSSKPAPFPVAFLDLDNISESSSNSIPLHSRGTRCIGDLQDLSTFSPRKSKKCLASDSDSDSPTQRITKSPRKSSAHSSPSSKYGSHGRRAARPPSPTPINSVAHVLSNEVIELSSDSDCEPPPFQIMPTRNLPPLMAARAKAAAKARLPKVPTTSVAREKAKSIVEDIIDLT</sequence>
<feature type="compositionally biased region" description="Basic and acidic residues" evidence="3">
    <location>
        <begin position="542"/>
        <end position="552"/>
    </location>
</feature>
<dbReference type="Proteomes" id="UP000001194">
    <property type="component" value="Unassembled WGS sequence"/>
</dbReference>
<feature type="region of interest" description="Disordered" evidence="3">
    <location>
        <begin position="462"/>
        <end position="491"/>
    </location>
</feature>
<gene>
    <name evidence="6" type="ORF">LACBIDRAFT_318973</name>
</gene>
<dbReference type="InterPro" id="IPR029060">
    <property type="entry name" value="PIN-like_dom_sf"/>
</dbReference>